<organism evidence="3 4">
    <name type="scientific">candidate division WWE3 bacterium RIFOXYA2_FULL_46_9</name>
    <dbReference type="NCBI Taxonomy" id="1802636"/>
    <lineage>
        <taxon>Bacteria</taxon>
        <taxon>Katanobacteria</taxon>
    </lineage>
</organism>
<proteinExistence type="predicted"/>
<keyword evidence="2" id="KW-0732">Signal</keyword>
<reference evidence="3 4" key="1">
    <citation type="journal article" date="2016" name="Nat. Commun.">
        <title>Thousands of microbial genomes shed light on interconnected biogeochemical processes in an aquifer system.</title>
        <authorList>
            <person name="Anantharaman K."/>
            <person name="Brown C.T."/>
            <person name="Hug L.A."/>
            <person name="Sharon I."/>
            <person name="Castelle C.J."/>
            <person name="Probst A.J."/>
            <person name="Thomas B.C."/>
            <person name="Singh A."/>
            <person name="Wilkins M.J."/>
            <person name="Karaoz U."/>
            <person name="Brodie E.L."/>
            <person name="Williams K.H."/>
            <person name="Hubbard S.S."/>
            <person name="Banfield J.F."/>
        </authorList>
    </citation>
    <scope>NUCLEOTIDE SEQUENCE [LARGE SCALE GENOMIC DNA]</scope>
</reference>
<comment type="caution">
    <text evidence="3">The sequence shown here is derived from an EMBL/GenBank/DDBJ whole genome shotgun (WGS) entry which is preliminary data.</text>
</comment>
<feature type="chain" id="PRO_5009515041" description="DUF11 domain-containing protein" evidence="2">
    <location>
        <begin position="28"/>
        <end position="210"/>
    </location>
</feature>
<dbReference type="AlphaFoldDB" id="A0A1F4VYV7"/>
<dbReference type="Proteomes" id="UP000176614">
    <property type="component" value="Unassembled WGS sequence"/>
</dbReference>
<keyword evidence="1" id="KW-1133">Transmembrane helix</keyword>
<evidence type="ECO:0000313" key="3">
    <source>
        <dbReference type="EMBL" id="OGC62359.1"/>
    </source>
</evidence>
<accession>A0A1F4VYV7</accession>
<keyword evidence="1" id="KW-0472">Membrane</keyword>
<evidence type="ECO:0000256" key="2">
    <source>
        <dbReference type="SAM" id="SignalP"/>
    </source>
</evidence>
<feature type="transmembrane region" description="Helical" evidence="1">
    <location>
        <begin position="183"/>
        <end position="203"/>
    </location>
</feature>
<evidence type="ECO:0000313" key="4">
    <source>
        <dbReference type="Proteomes" id="UP000176614"/>
    </source>
</evidence>
<dbReference type="NCBIfam" id="TIGR01167">
    <property type="entry name" value="LPXTG_anchor"/>
    <property type="match status" value="1"/>
</dbReference>
<keyword evidence="1" id="KW-0812">Transmembrane</keyword>
<gene>
    <name evidence="3" type="ORF">A2264_05325</name>
</gene>
<name>A0A1F4VYV7_UNCKA</name>
<evidence type="ECO:0008006" key="5">
    <source>
        <dbReference type="Google" id="ProtNLM"/>
    </source>
</evidence>
<dbReference type="EMBL" id="MEVT01000020">
    <property type="protein sequence ID" value="OGC62359.1"/>
    <property type="molecule type" value="Genomic_DNA"/>
</dbReference>
<protein>
    <recommendedName>
        <fullName evidence="5">DUF11 domain-containing protein</fullName>
    </recommendedName>
</protein>
<feature type="signal peptide" evidence="2">
    <location>
        <begin position="1"/>
        <end position="27"/>
    </location>
</feature>
<sequence>MIKNTKKLIVLALSVVFFMATKQPVLADCEPNYGGGETCVVNKRFEIKKEVRLEGEDTWKDKITDVKEGDVIEFRIKIKNLSDDEAEDFIDFDDMEMKDILPDELYRIGGDQLKEQFDNFKPGETEEFIIKVKVDEAEFDTTESFEKCVVNKAEIYWDDNFEGADTAIVCYGIGTPQELPKTGFGSTMTLIGIALIGTGLVLFKSKKLAR</sequence>
<evidence type="ECO:0000256" key="1">
    <source>
        <dbReference type="SAM" id="Phobius"/>
    </source>
</evidence>